<gene>
    <name evidence="2" type="ORF">SPRG_12872</name>
</gene>
<sequence length="206" mass="22801">MGHKSSLTGEFLQMDHTFRVAKFGKDANGEREYNCMATTMNKHQEAFGEASESDDAGAPSSEWPIESLSSIKFSDGLFMFLANGLVNLPRDPSNNHQATLKAALYLAQRSPKFRDVVSAHRSGRCTRAQLFAACEQVSEAIDAEINCFIEQRDAEAKATGSSTRKRQRTSQRSISDAVQLLKKARHSQNQISHREPDDGSDVVVHV</sequence>
<dbReference type="GeneID" id="24134794"/>
<evidence type="ECO:0000256" key="1">
    <source>
        <dbReference type="SAM" id="MobiDB-lite"/>
    </source>
</evidence>
<name>A0A067C4B9_SAPPC</name>
<reference evidence="2 3" key="1">
    <citation type="journal article" date="2013" name="PLoS Genet.">
        <title>Distinctive expansion of potential virulence genes in the genome of the oomycete fish pathogen Saprolegnia parasitica.</title>
        <authorList>
            <person name="Jiang R.H."/>
            <person name="de Bruijn I."/>
            <person name="Haas B.J."/>
            <person name="Belmonte R."/>
            <person name="Lobach L."/>
            <person name="Christie J."/>
            <person name="van den Ackerveken G."/>
            <person name="Bottin A."/>
            <person name="Bulone V."/>
            <person name="Diaz-Moreno S.M."/>
            <person name="Dumas B."/>
            <person name="Fan L."/>
            <person name="Gaulin E."/>
            <person name="Govers F."/>
            <person name="Grenville-Briggs L.J."/>
            <person name="Horner N.R."/>
            <person name="Levin J.Z."/>
            <person name="Mammella M."/>
            <person name="Meijer H.J."/>
            <person name="Morris P."/>
            <person name="Nusbaum C."/>
            <person name="Oome S."/>
            <person name="Phillips A.J."/>
            <person name="van Rooyen D."/>
            <person name="Rzeszutek E."/>
            <person name="Saraiva M."/>
            <person name="Secombes C.J."/>
            <person name="Seidl M.F."/>
            <person name="Snel B."/>
            <person name="Stassen J.H."/>
            <person name="Sykes S."/>
            <person name="Tripathy S."/>
            <person name="van den Berg H."/>
            <person name="Vega-Arreguin J.C."/>
            <person name="Wawra S."/>
            <person name="Young S.K."/>
            <person name="Zeng Q."/>
            <person name="Dieguez-Uribeondo J."/>
            <person name="Russ C."/>
            <person name="Tyler B.M."/>
            <person name="van West P."/>
        </authorList>
    </citation>
    <scope>NUCLEOTIDE SEQUENCE [LARGE SCALE GENOMIC DNA]</scope>
    <source>
        <strain evidence="2 3">CBS 223.65</strain>
    </source>
</reference>
<dbReference type="KEGG" id="spar:SPRG_12872"/>
<dbReference type="EMBL" id="KK583283">
    <property type="protein sequence ID" value="KDO21632.1"/>
    <property type="molecule type" value="Genomic_DNA"/>
</dbReference>
<proteinExistence type="predicted"/>
<protein>
    <submittedName>
        <fullName evidence="2">Uncharacterized protein</fullName>
    </submittedName>
</protein>
<feature type="region of interest" description="Disordered" evidence="1">
    <location>
        <begin position="184"/>
        <end position="206"/>
    </location>
</feature>
<feature type="region of interest" description="Disordered" evidence="1">
    <location>
        <begin position="156"/>
        <end position="175"/>
    </location>
</feature>
<dbReference type="RefSeq" id="XP_012207644.1">
    <property type="nucleotide sequence ID" value="XM_012352254.1"/>
</dbReference>
<accession>A0A067C4B9</accession>
<keyword evidence="3" id="KW-1185">Reference proteome</keyword>
<dbReference type="Proteomes" id="UP000030745">
    <property type="component" value="Unassembled WGS sequence"/>
</dbReference>
<dbReference type="VEuPathDB" id="FungiDB:SPRG_12872"/>
<organism evidence="2 3">
    <name type="scientific">Saprolegnia parasitica (strain CBS 223.65)</name>
    <dbReference type="NCBI Taxonomy" id="695850"/>
    <lineage>
        <taxon>Eukaryota</taxon>
        <taxon>Sar</taxon>
        <taxon>Stramenopiles</taxon>
        <taxon>Oomycota</taxon>
        <taxon>Saprolegniomycetes</taxon>
        <taxon>Saprolegniales</taxon>
        <taxon>Saprolegniaceae</taxon>
        <taxon>Saprolegnia</taxon>
    </lineage>
</organism>
<evidence type="ECO:0000313" key="2">
    <source>
        <dbReference type="EMBL" id="KDO21632.1"/>
    </source>
</evidence>
<evidence type="ECO:0000313" key="3">
    <source>
        <dbReference type="Proteomes" id="UP000030745"/>
    </source>
</evidence>
<dbReference type="AlphaFoldDB" id="A0A067C4B9"/>